<keyword evidence="2" id="KW-1185">Reference proteome</keyword>
<accession>A0A0N1N295</accession>
<evidence type="ECO:0000313" key="1">
    <source>
        <dbReference type="EMBL" id="KPH80740.1"/>
    </source>
</evidence>
<dbReference type="EMBL" id="LGSZ01000040">
    <property type="protein sequence ID" value="KPH80740.1"/>
    <property type="molecule type" value="Genomic_DNA"/>
</dbReference>
<dbReference type="Proteomes" id="UP000037822">
    <property type="component" value="Unassembled WGS sequence"/>
</dbReference>
<organism evidence="1 2">
    <name type="scientific">Bosea vaviloviae</name>
    <dbReference type="NCBI Taxonomy" id="1526658"/>
    <lineage>
        <taxon>Bacteria</taxon>
        <taxon>Pseudomonadati</taxon>
        <taxon>Pseudomonadota</taxon>
        <taxon>Alphaproteobacteria</taxon>
        <taxon>Hyphomicrobiales</taxon>
        <taxon>Boseaceae</taxon>
        <taxon>Bosea</taxon>
    </lineage>
</organism>
<evidence type="ECO:0008006" key="3">
    <source>
        <dbReference type="Google" id="ProtNLM"/>
    </source>
</evidence>
<reference evidence="1 2" key="1">
    <citation type="submission" date="2015-07" db="EMBL/GenBank/DDBJ databases">
        <title>Whole genome sequencing of Bosea vaviloviae isolated from cave pool.</title>
        <authorList>
            <person name="Tan N.E.H."/>
            <person name="Lee Y.P."/>
            <person name="Gan H.M."/>
            <person name="Barton H."/>
            <person name="Savka M.A."/>
        </authorList>
    </citation>
    <scope>NUCLEOTIDE SEQUENCE [LARGE SCALE GENOMIC DNA]</scope>
    <source>
        <strain evidence="1 2">SD260</strain>
    </source>
</reference>
<sequence>MICDGDCLSPEITHGTTLVFDRDEPVQAGDFVALFWKPEHVRDGEHQVAVKRLVIGPPPWGRFGEAVGGELAPMIVVEMLNPPRQFAVRCDMLLGLHKCKGPMR</sequence>
<proteinExistence type="predicted"/>
<name>A0A0N1N295_9HYPH</name>
<comment type="caution">
    <text evidence="1">The sequence shown here is derived from an EMBL/GenBank/DDBJ whole genome shotgun (WGS) entry which is preliminary data.</text>
</comment>
<evidence type="ECO:0000313" key="2">
    <source>
        <dbReference type="Proteomes" id="UP000037822"/>
    </source>
</evidence>
<dbReference type="PATRIC" id="fig|1526658.3.peg.3912"/>
<protein>
    <recommendedName>
        <fullName evidence="3">Peptidase S24/S26A/S26B/S26C domain-containing protein</fullName>
    </recommendedName>
</protein>
<gene>
    <name evidence="1" type="ORF">AE618_12390</name>
</gene>
<dbReference type="AlphaFoldDB" id="A0A0N1N295"/>